<sequence>MPLIARGAEPQLVVAQIGGPLSLHVEPAARDPPAAGRRPADLRTPQRRWRAGHGKLGLAASAQPTVLTVVGSQAYPRHSRDSTHRTSAWARYDLGTKKLTSLGQVDSAFVVSP</sequence>
<accession>A0ABN2KLF0</accession>
<dbReference type="Proteomes" id="UP001501475">
    <property type="component" value="Unassembled WGS sequence"/>
</dbReference>
<comment type="caution">
    <text evidence="2">The sequence shown here is derived from an EMBL/GenBank/DDBJ whole genome shotgun (WGS) entry which is preliminary data.</text>
</comment>
<gene>
    <name evidence="2" type="ORF">GCM10009810_16860</name>
</gene>
<evidence type="ECO:0000313" key="3">
    <source>
        <dbReference type="Proteomes" id="UP001501475"/>
    </source>
</evidence>
<name>A0ABN2KLF0_9MICO</name>
<evidence type="ECO:0000313" key="2">
    <source>
        <dbReference type="EMBL" id="GAA1757988.1"/>
    </source>
</evidence>
<protein>
    <submittedName>
        <fullName evidence="2">Uncharacterized protein</fullName>
    </submittedName>
</protein>
<proteinExistence type="predicted"/>
<dbReference type="EMBL" id="BAAAPN010000044">
    <property type="protein sequence ID" value="GAA1757988.1"/>
    <property type="molecule type" value="Genomic_DNA"/>
</dbReference>
<reference evidence="2 3" key="1">
    <citation type="journal article" date="2019" name="Int. J. Syst. Evol. Microbiol.">
        <title>The Global Catalogue of Microorganisms (GCM) 10K type strain sequencing project: providing services to taxonomists for standard genome sequencing and annotation.</title>
        <authorList>
            <consortium name="The Broad Institute Genomics Platform"/>
            <consortium name="The Broad Institute Genome Sequencing Center for Infectious Disease"/>
            <person name="Wu L."/>
            <person name="Ma J."/>
        </authorList>
    </citation>
    <scope>NUCLEOTIDE SEQUENCE [LARGE SCALE GENOMIC DNA]</scope>
    <source>
        <strain evidence="2 3">JCM 15591</strain>
    </source>
</reference>
<keyword evidence="3" id="KW-1185">Reference proteome</keyword>
<evidence type="ECO:0000256" key="1">
    <source>
        <dbReference type="SAM" id="MobiDB-lite"/>
    </source>
</evidence>
<feature type="region of interest" description="Disordered" evidence="1">
    <location>
        <begin position="24"/>
        <end position="44"/>
    </location>
</feature>
<organism evidence="2 3">
    <name type="scientific">Nostocoides vanveenii</name>
    <dbReference type="NCBI Taxonomy" id="330835"/>
    <lineage>
        <taxon>Bacteria</taxon>
        <taxon>Bacillati</taxon>
        <taxon>Actinomycetota</taxon>
        <taxon>Actinomycetes</taxon>
        <taxon>Micrococcales</taxon>
        <taxon>Intrasporangiaceae</taxon>
        <taxon>Nostocoides</taxon>
    </lineage>
</organism>